<dbReference type="EMBL" id="CAJVAX010000019">
    <property type="protein sequence ID" value="CAG7649419.1"/>
    <property type="molecule type" value="Genomic_DNA"/>
</dbReference>
<gene>
    <name evidence="2" type="ORF">SBRY_50091</name>
</gene>
<dbReference type="AlphaFoldDB" id="A0A9W4H422"/>
<evidence type="ECO:0000256" key="1">
    <source>
        <dbReference type="SAM" id="MobiDB-lite"/>
    </source>
</evidence>
<evidence type="ECO:0000313" key="3">
    <source>
        <dbReference type="Proteomes" id="UP001153328"/>
    </source>
</evidence>
<feature type="region of interest" description="Disordered" evidence="1">
    <location>
        <begin position="1"/>
        <end position="23"/>
    </location>
</feature>
<keyword evidence="3" id="KW-1185">Reference proteome</keyword>
<accession>A0A9W4H422</accession>
<proteinExistence type="predicted"/>
<comment type="caution">
    <text evidence="2">The sequence shown here is derived from an EMBL/GenBank/DDBJ whole genome shotgun (WGS) entry which is preliminary data.</text>
</comment>
<reference evidence="2" key="1">
    <citation type="submission" date="2021-06" db="EMBL/GenBank/DDBJ databases">
        <authorList>
            <person name="Arsene-Ploetze F."/>
        </authorList>
    </citation>
    <scope>NUCLEOTIDE SEQUENCE</scope>
    <source>
        <strain evidence="2">SBRY1</strain>
    </source>
</reference>
<sequence>MTKPAQTRCSAASRASSVTGRQSEAVGWIAAGRGWGSGMGVSSERHEAGRPCAVGMSGRAVVMRSGGWCSNTTGPGGRRPEVWRTPCGG</sequence>
<organism evidence="2 3">
    <name type="scientific">Actinacidiphila bryophytorum</name>
    <dbReference type="NCBI Taxonomy" id="1436133"/>
    <lineage>
        <taxon>Bacteria</taxon>
        <taxon>Bacillati</taxon>
        <taxon>Actinomycetota</taxon>
        <taxon>Actinomycetes</taxon>
        <taxon>Kitasatosporales</taxon>
        <taxon>Streptomycetaceae</taxon>
        <taxon>Actinacidiphila</taxon>
    </lineage>
</organism>
<dbReference type="Proteomes" id="UP001153328">
    <property type="component" value="Unassembled WGS sequence"/>
</dbReference>
<feature type="region of interest" description="Disordered" evidence="1">
    <location>
        <begin position="70"/>
        <end position="89"/>
    </location>
</feature>
<evidence type="ECO:0000313" key="2">
    <source>
        <dbReference type="EMBL" id="CAG7649419.1"/>
    </source>
</evidence>
<protein>
    <submittedName>
        <fullName evidence="2">Uncharacterized protein</fullName>
    </submittedName>
</protein>
<name>A0A9W4H422_9ACTN</name>
<feature type="compositionally biased region" description="Polar residues" evidence="1">
    <location>
        <begin position="1"/>
        <end position="22"/>
    </location>
</feature>